<sequence>MAAGLVDPGARFPNLQQRGEESLGVVTDGNGSVRASGSSEKRLGRLFAASIARRAATYISPRPARVVAGNCHLLRKSLCVIFEISRLST</sequence>
<dbReference type="EMBL" id="PSWU01000006">
    <property type="protein sequence ID" value="PPI15704.1"/>
    <property type="molecule type" value="Genomic_DNA"/>
</dbReference>
<dbReference type="KEGG" id="rtc:APU90_01840"/>
<gene>
    <name evidence="3" type="ORF">C5C51_04415</name>
    <name evidence="2" type="ORF">VT73_05235</name>
</gene>
<comment type="caution">
    <text evidence="2">The sequence shown here is derived from an EMBL/GenBank/DDBJ whole genome shotgun (WGS) entry which is preliminary data.</text>
</comment>
<keyword evidence="4" id="KW-1185">Reference proteome</keyword>
<protein>
    <submittedName>
        <fullName evidence="2">Uncharacterized protein</fullName>
    </submittedName>
</protein>
<dbReference type="Proteomes" id="UP000237966">
    <property type="component" value="Unassembled WGS sequence"/>
</dbReference>
<dbReference type="AlphaFoldDB" id="A0A0C5BGT8"/>
<dbReference type="Proteomes" id="UP000052979">
    <property type="component" value="Unassembled WGS sequence"/>
</dbReference>
<accession>A0A0C5BGT8</accession>
<evidence type="ECO:0000313" key="5">
    <source>
        <dbReference type="Proteomes" id="UP000237966"/>
    </source>
</evidence>
<evidence type="ECO:0000313" key="4">
    <source>
        <dbReference type="Proteomes" id="UP000052979"/>
    </source>
</evidence>
<feature type="region of interest" description="Disordered" evidence="1">
    <location>
        <begin position="1"/>
        <end position="37"/>
    </location>
</feature>
<evidence type="ECO:0000313" key="2">
    <source>
        <dbReference type="EMBL" id="KKM45799.1"/>
    </source>
</evidence>
<reference evidence="2 4" key="1">
    <citation type="submission" date="2015-04" db="EMBL/GenBank/DDBJ databases">
        <title>Draft genome sequence of Rathayibacter toxicus strain FH-142 (AKA 70134 or CS 32), a Western Australian isolate.</title>
        <authorList>
            <consortium name="Consortium for Microbial Forensics and Genomics (microFORGE)"/>
            <person name="Knight B.M."/>
            <person name="Roberts D.P."/>
            <person name="Lin D."/>
            <person name="Hari K."/>
            <person name="Fletcher J."/>
            <person name="Melcher U."/>
            <person name="Blagden T."/>
            <person name="Luster D.G."/>
            <person name="Sechler A.J."/>
            <person name="Schneider W.L."/>
            <person name="Winegar R.A."/>
        </authorList>
    </citation>
    <scope>NUCLEOTIDE SEQUENCE [LARGE SCALE GENOMIC DNA]</scope>
    <source>
        <strain evidence="2 4">FH142</strain>
    </source>
</reference>
<name>A0A0C5BGT8_9MICO</name>
<dbReference type="EMBL" id="LBFI01000031">
    <property type="protein sequence ID" value="KKM45799.1"/>
    <property type="molecule type" value="Genomic_DNA"/>
</dbReference>
<evidence type="ECO:0000256" key="1">
    <source>
        <dbReference type="SAM" id="MobiDB-lite"/>
    </source>
</evidence>
<dbReference type="PATRIC" id="fig|145458.7.peg.1069"/>
<reference evidence="3 5" key="2">
    <citation type="submission" date="2018-02" db="EMBL/GenBank/DDBJ databases">
        <title>Bacteriophage NCPPB3778 and a type I-E CRISPR drive the evolution of the US Biological Select Agent, Rathayibacter toxicus.</title>
        <authorList>
            <person name="Davis E.W.II."/>
            <person name="Tabima J.F."/>
            <person name="Weisberg A.J."/>
            <person name="Lopes L.D."/>
            <person name="Wiseman M.S."/>
            <person name="Wiseman M.S."/>
            <person name="Pupko T."/>
            <person name="Belcher M.S."/>
            <person name="Sechler A.J."/>
            <person name="Tancos M.A."/>
            <person name="Schroeder B.K."/>
            <person name="Murray T.D."/>
            <person name="Luster D.G."/>
            <person name="Schneider W.L."/>
            <person name="Rogers E."/>
            <person name="Andreote F.D."/>
            <person name="Grunwald N.J."/>
            <person name="Putnam M.L."/>
            <person name="Chang J.H."/>
        </authorList>
    </citation>
    <scope>NUCLEOTIDE SEQUENCE [LARGE SCALE GENOMIC DNA]</scope>
    <source>
        <strain evidence="3 5">FH99</strain>
    </source>
</reference>
<proteinExistence type="predicted"/>
<evidence type="ECO:0000313" key="3">
    <source>
        <dbReference type="EMBL" id="PPI15704.1"/>
    </source>
</evidence>
<organism evidence="2 4">
    <name type="scientific">Rathayibacter toxicus</name>
    <dbReference type="NCBI Taxonomy" id="145458"/>
    <lineage>
        <taxon>Bacteria</taxon>
        <taxon>Bacillati</taxon>
        <taxon>Actinomycetota</taxon>
        <taxon>Actinomycetes</taxon>
        <taxon>Micrococcales</taxon>
        <taxon>Microbacteriaceae</taxon>
        <taxon>Rathayibacter</taxon>
    </lineage>
</organism>
<dbReference type="STRING" id="145458.APU90_01840"/>
<dbReference type="KEGG" id="rtx:TI83_04635"/>